<dbReference type="EMBL" id="OBEG01000003">
    <property type="protein sequence ID" value="SNY82369.1"/>
    <property type="molecule type" value="Genomic_DNA"/>
</dbReference>
<dbReference type="RefSeq" id="WP_067787410.1">
    <property type="nucleotide sequence ID" value="NZ_JAMTCU010000016.1"/>
</dbReference>
<evidence type="ECO:0008006" key="3">
    <source>
        <dbReference type="Google" id="ProtNLM"/>
    </source>
</evidence>
<evidence type="ECO:0000313" key="1">
    <source>
        <dbReference type="EMBL" id="SNY82369.1"/>
    </source>
</evidence>
<organism evidence="1 2">
    <name type="scientific">Nocardia amikacinitolerans</name>
    <dbReference type="NCBI Taxonomy" id="756689"/>
    <lineage>
        <taxon>Bacteria</taxon>
        <taxon>Bacillati</taxon>
        <taxon>Actinomycetota</taxon>
        <taxon>Actinomycetes</taxon>
        <taxon>Mycobacteriales</taxon>
        <taxon>Nocardiaceae</taxon>
        <taxon>Nocardia</taxon>
    </lineage>
</organism>
<gene>
    <name evidence="1" type="ORF">SAMN04244553_3423</name>
</gene>
<name>A0A285LBN6_9NOCA</name>
<sequence length="124" mass="13676">MTIESSRADIARFKQEAQAGTVKFDPDAARRCAEIYENQADRLIYLQQRLESAAELHGFGGFVSAQQLQAGFGHKARDAAALLDHYIEAAYRMKEAFLISAGLYEEADAANAAALRAVETRLPR</sequence>
<keyword evidence="2" id="KW-1185">Reference proteome</keyword>
<dbReference type="OrthoDB" id="4554643at2"/>
<reference evidence="1 2" key="1">
    <citation type="submission" date="2017-09" db="EMBL/GenBank/DDBJ databases">
        <authorList>
            <person name="Ehlers B."/>
            <person name="Leendertz F.H."/>
        </authorList>
    </citation>
    <scope>NUCLEOTIDE SEQUENCE [LARGE SCALE GENOMIC DNA]</scope>
    <source>
        <strain evidence="1 2">DSM 45537</strain>
    </source>
</reference>
<dbReference type="Proteomes" id="UP000219565">
    <property type="component" value="Unassembled WGS sequence"/>
</dbReference>
<accession>A0A285LBN6</accession>
<dbReference type="AlphaFoldDB" id="A0A285LBN6"/>
<protein>
    <recommendedName>
        <fullName evidence="3">Excreted virulence factor EspC, type VII ESX diderm</fullName>
    </recommendedName>
</protein>
<evidence type="ECO:0000313" key="2">
    <source>
        <dbReference type="Proteomes" id="UP000219565"/>
    </source>
</evidence>
<proteinExistence type="predicted"/>
<dbReference type="STRING" id="1379680.GCA_001612615_04066"/>